<gene>
    <name evidence="2" type="ORF">GS399_20580</name>
</gene>
<comment type="caution">
    <text evidence="2">The sequence shown here is derived from an EMBL/GenBank/DDBJ whole genome shotgun (WGS) entry which is preliminary data.</text>
</comment>
<keyword evidence="3" id="KW-1185">Reference proteome</keyword>
<sequence length="64" mass="7207">MSSFQTVLDKKEAKIKKRNKLQPHCHTHGPSAERPQVGGSRSKHLFSPPLAGFHDDLQNAKYLL</sequence>
<feature type="compositionally biased region" description="Basic residues" evidence="1">
    <location>
        <begin position="13"/>
        <end position="27"/>
    </location>
</feature>
<feature type="region of interest" description="Disordered" evidence="1">
    <location>
        <begin position="1"/>
        <end position="50"/>
    </location>
</feature>
<proteinExistence type="predicted"/>
<organism evidence="2 3">
    <name type="scientific">Hufsiella arboris</name>
    <dbReference type="NCBI Taxonomy" id="2695275"/>
    <lineage>
        <taxon>Bacteria</taxon>
        <taxon>Pseudomonadati</taxon>
        <taxon>Bacteroidota</taxon>
        <taxon>Sphingobacteriia</taxon>
        <taxon>Sphingobacteriales</taxon>
        <taxon>Sphingobacteriaceae</taxon>
        <taxon>Hufsiella</taxon>
    </lineage>
</organism>
<reference evidence="2 3" key="1">
    <citation type="submission" date="2019-11" db="EMBL/GenBank/DDBJ databases">
        <title>Pedobacter sp. HMF7647 Genome sequencing and assembly.</title>
        <authorList>
            <person name="Kang H."/>
            <person name="Kim H."/>
            <person name="Joh K."/>
        </authorList>
    </citation>
    <scope>NUCLEOTIDE SEQUENCE [LARGE SCALE GENOMIC DNA]</scope>
    <source>
        <strain evidence="2 3">HMF7647</strain>
    </source>
</reference>
<evidence type="ECO:0000313" key="2">
    <source>
        <dbReference type="EMBL" id="MXV53362.1"/>
    </source>
</evidence>
<name>A0A7K1YFL1_9SPHI</name>
<protein>
    <submittedName>
        <fullName evidence="2">Uncharacterized protein</fullName>
    </submittedName>
</protein>
<dbReference type="Proteomes" id="UP000466586">
    <property type="component" value="Unassembled WGS sequence"/>
</dbReference>
<accession>A0A7K1YFL1</accession>
<evidence type="ECO:0000256" key="1">
    <source>
        <dbReference type="SAM" id="MobiDB-lite"/>
    </source>
</evidence>
<dbReference type="EMBL" id="WVHT01000041">
    <property type="protein sequence ID" value="MXV53362.1"/>
    <property type="molecule type" value="Genomic_DNA"/>
</dbReference>
<dbReference type="AlphaFoldDB" id="A0A7K1YFL1"/>
<evidence type="ECO:0000313" key="3">
    <source>
        <dbReference type="Proteomes" id="UP000466586"/>
    </source>
</evidence>